<sequence>MSFSVECYLLGPTSDAPNSRLPVIHYRDVLPQPQTEETTTQFLTRTGWEKRGTWGHIGEPHFHPNTHECYGIFQGHSTLLLGKINDGGGIQVDVSTGDVIVLPAGTAHSSLRSSDDYHYIGVYPKECPKWTNEMGKRPPASFVQTIGAVAMPRADPVYGKQGPLMSLWNAKLKAKL</sequence>
<dbReference type="PANTHER" id="PTHR36448:SF2">
    <property type="entry name" value="CUPIN TYPE-1 DOMAIN-CONTAINING PROTEIN"/>
    <property type="match status" value="1"/>
</dbReference>
<organism evidence="2 3">
    <name type="scientific">Trichoderma harzianum CBS 226.95</name>
    <dbReference type="NCBI Taxonomy" id="983964"/>
    <lineage>
        <taxon>Eukaryota</taxon>
        <taxon>Fungi</taxon>
        <taxon>Dikarya</taxon>
        <taxon>Ascomycota</taxon>
        <taxon>Pezizomycotina</taxon>
        <taxon>Sordariomycetes</taxon>
        <taxon>Hypocreomycetidae</taxon>
        <taxon>Hypocreales</taxon>
        <taxon>Hypocreaceae</taxon>
        <taxon>Trichoderma</taxon>
    </lineage>
</organism>
<dbReference type="STRING" id="983964.A0A2T4AB61"/>
<dbReference type="EMBL" id="KZ679681">
    <property type="protein sequence ID" value="PTB54292.1"/>
    <property type="molecule type" value="Genomic_DNA"/>
</dbReference>
<reference evidence="2 3" key="1">
    <citation type="submission" date="2016-07" db="EMBL/GenBank/DDBJ databases">
        <title>Multiple horizontal gene transfer events from other fungi enriched the ability of initially mycotrophic Trichoderma (Ascomycota) to feed on dead plant biomass.</title>
        <authorList>
            <consortium name="DOE Joint Genome Institute"/>
            <person name="Aerts A."/>
            <person name="Atanasova L."/>
            <person name="Chenthamara K."/>
            <person name="Zhang J."/>
            <person name="Grujic M."/>
            <person name="Henrissat B."/>
            <person name="Kuo A."/>
            <person name="Salamov A."/>
            <person name="Lipzen A."/>
            <person name="Labutti K."/>
            <person name="Barry K."/>
            <person name="Miao Y."/>
            <person name="Rahimi M.J."/>
            <person name="Shen Q."/>
            <person name="Grigoriev I.V."/>
            <person name="Kubicek C.P."/>
            <person name="Druzhinina I.S."/>
        </authorList>
    </citation>
    <scope>NUCLEOTIDE SEQUENCE [LARGE SCALE GENOMIC DNA]</scope>
    <source>
        <strain evidence="2 3">CBS 226.95</strain>
    </source>
</reference>
<feature type="domain" description="Cupin type-1" evidence="1">
    <location>
        <begin position="59"/>
        <end position="109"/>
    </location>
</feature>
<dbReference type="InterPro" id="IPR011051">
    <property type="entry name" value="RmlC_Cupin_sf"/>
</dbReference>
<evidence type="ECO:0000259" key="1">
    <source>
        <dbReference type="Pfam" id="PF00190"/>
    </source>
</evidence>
<accession>A0A2T4AB61</accession>
<evidence type="ECO:0000313" key="2">
    <source>
        <dbReference type="EMBL" id="PTB54292.1"/>
    </source>
</evidence>
<evidence type="ECO:0000313" key="3">
    <source>
        <dbReference type="Proteomes" id="UP000241690"/>
    </source>
</evidence>
<proteinExistence type="predicted"/>
<dbReference type="AlphaFoldDB" id="A0A2T4AB61"/>
<dbReference type="InterPro" id="IPR006045">
    <property type="entry name" value="Cupin_1"/>
</dbReference>
<keyword evidence="3" id="KW-1185">Reference proteome</keyword>
<dbReference type="RefSeq" id="XP_024773969.1">
    <property type="nucleotide sequence ID" value="XM_024923889.1"/>
</dbReference>
<dbReference type="InterPro" id="IPR047121">
    <property type="entry name" value="YjiB-like"/>
</dbReference>
<dbReference type="InterPro" id="IPR014710">
    <property type="entry name" value="RmlC-like_jellyroll"/>
</dbReference>
<dbReference type="Gene3D" id="2.60.120.10">
    <property type="entry name" value="Jelly Rolls"/>
    <property type="match status" value="1"/>
</dbReference>
<dbReference type="Pfam" id="PF00190">
    <property type="entry name" value="Cupin_1"/>
    <property type="match status" value="1"/>
</dbReference>
<dbReference type="CDD" id="cd02219">
    <property type="entry name" value="cupin_YjlB-like"/>
    <property type="match status" value="1"/>
</dbReference>
<name>A0A2T4AB61_TRIHA</name>
<dbReference type="PANTHER" id="PTHR36448">
    <property type="entry name" value="BLR7373 PROTEIN"/>
    <property type="match status" value="1"/>
</dbReference>
<gene>
    <name evidence="2" type="ORF">M431DRAFT_88275</name>
</gene>
<dbReference type="GeneID" id="36632472"/>
<dbReference type="Proteomes" id="UP000241690">
    <property type="component" value="Unassembled WGS sequence"/>
</dbReference>
<protein>
    <recommendedName>
        <fullName evidence="1">Cupin type-1 domain-containing protein</fullName>
    </recommendedName>
</protein>
<dbReference type="SUPFAM" id="SSF51182">
    <property type="entry name" value="RmlC-like cupins"/>
    <property type="match status" value="1"/>
</dbReference>